<name>A0ABR2X1Y6_9FUNG</name>
<dbReference type="InterPro" id="IPR013876">
    <property type="entry name" value="TFIIH_BTF_p62_N"/>
</dbReference>
<comment type="similarity">
    <text evidence="2">Belongs to the TFB1 family.</text>
</comment>
<proteinExistence type="inferred from homology"/>
<reference evidence="9 10" key="1">
    <citation type="submission" date="2023-04" db="EMBL/GenBank/DDBJ databases">
        <title>Genome of Basidiobolus ranarum AG-B5.</title>
        <authorList>
            <person name="Stajich J.E."/>
            <person name="Carter-House D."/>
            <person name="Gryganskyi A."/>
        </authorList>
    </citation>
    <scope>NUCLEOTIDE SEQUENCE [LARGE SCALE GENOMIC DNA]</scope>
    <source>
        <strain evidence="9 10">AG-B5</strain>
    </source>
</reference>
<evidence type="ECO:0000256" key="3">
    <source>
        <dbReference type="ARBA" id="ARBA00022737"/>
    </source>
</evidence>
<keyword evidence="3" id="KW-0677">Repeat</keyword>
<dbReference type="Pfam" id="PF03909">
    <property type="entry name" value="BSD"/>
    <property type="match status" value="1"/>
</dbReference>
<dbReference type="EMBL" id="JASJQH010000054">
    <property type="protein sequence ID" value="KAK9767794.1"/>
    <property type="molecule type" value="Genomic_DNA"/>
</dbReference>
<keyword evidence="6" id="KW-0539">Nucleus</keyword>
<feature type="compositionally biased region" description="Low complexity" evidence="7">
    <location>
        <begin position="111"/>
        <end position="143"/>
    </location>
</feature>
<dbReference type="CDD" id="cd13229">
    <property type="entry name" value="PH_TFIIH"/>
    <property type="match status" value="1"/>
</dbReference>
<feature type="region of interest" description="Disordered" evidence="7">
    <location>
        <begin position="111"/>
        <end position="147"/>
    </location>
</feature>
<evidence type="ECO:0000313" key="10">
    <source>
        <dbReference type="Proteomes" id="UP001479436"/>
    </source>
</evidence>
<feature type="domain" description="BSD" evidence="8">
    <location>
        <begin position="172"/>
        <end position="218"/>
    </location>
</feature>
<dbReference type="Proteomes" id="UP001479436">
    <property type="component" value="Unassembled WGS sequence"/>
</dbReference>
<evidence type="ECO:0000256" key="2">
    <source>
        <dbReference type="ARBA" id="ARBA00009448"/>
    </source>
</evidence>
<feature type="domain" description="BSD" evidence="8">
    <location>
        <begin position="240"/>
        <end position="292"/>
    </location>
</feature>
<dbReference type="PROSITE" id="PS50858">
    <property type="entry name" value="BSD"/>
    <property type="match status" value="2"/>
</dbReference>
<evidence type="ECO:0000313" key="9">
    <source>
        <dbReference type="EMBL" id="KAK9767794.1"/>
    </source>
</evidence>
<dbReference type="InterPro" id="IPR027079">
    <property type="entry name" value="Tfb1/GTF2H1"/>
</dbReference>
<sequence>MMWNDGEKVIIDAPASFRKKNGVIALTNQRLTWRLENSQTLTVTVPRSDFKAQHISPATSAKVVLKVTSVSSAGVEGSYTFTFISKNALRERDSFKDKISSILSSLRTSSPASTLYVPSPTGGTSTPGSSPISSPAPSSQPISVPKKLNLRVPTFKSRSASPVRFSTKPFTREDIEIRKTLLARNRDLSSLHKELVLGGHVTEEDFWETRQHLLRNQRVKLRQHKGQPSAWLELKPVQQEGNNIKYTLTPSIIQGIFLRYPPVKKAYDLNVPRKISKDEFWKRYFASNFYHRVRSASRLNADAQDDIFDKCLLEDEKAIKEPSKRVKLDHTPIILDVSATEEDHVETGCKPDFTMIPGQNDQSVSLMRRFNRFSEQLLRCIGDEPNKNDFTNIEKEILIEDLQNPGEPPRIPLDIRDQRRYFESQSGSAREDGDVQENTDQILTKFRESFSRCKLTSQILEPTTSVEIMKNLNTLIQSKRSRQQYQQDDTKISPDMLKEITHCHVIAGEVLRLFWTTASSSTTDKIAKIQRITDQLRKVYARIKTALERGKIERLDVERMEHMLKPTCVSIANALQAFEAKSKKRKAV</sequence>
<organism evidence="9 10">
    <name type="scientific">Basidiobolus ranarum</name>
    <dbReference type="NCBI Taxonomy" id="34480"/>
    <lineage>
        <taxon>Eukaryota</taxon>
        <taxon>Fungi</taxon>
        <taxon>Fungi incertae sedis</taxon>
        <taxon>Zoopagomycota</taxon>
        <taxon>Entomophthoromycotina</taxon>
        <taxon>Basidiobolomycetes</taxon>
        <taxon>Basidiobolales</taxon>
        <taxon>Basidiobolaceae</taxon>
        <taxon>Basidiobolus</taxon>
    </lineage>
</organism>
<accession>A0ABR2X1Y6</accession>
<comment type="caution">
    <text evidence="9">The sequence shown here is derived from an EMBL/GenBank/DDBJ whole genome shotgun (WGS) entry which is preliminary data.</text>
</comment>
<dbReference type="SUPFAM" id="SSF140383">
    <property type="entry name" value="BSD domain-like"/>
    <property type="match status" value="2"/>
</dbReference>
<dbReference type="InterPro" id="IPR035925">
    <property type="entry name" value="BSD_dom_sf"/>
</dbReference>
<dbReference type="SUPFAM" id="SSF50729">
    <property type="entry name" value="PH domain-like"/>
    <property type="match status" value="1"/>
</dbReference>
<keyword evidence="4" id="KW-0805">Transcription regulation</keyword>
<dbReference type="Gene3D" id="6.10.140.1200">
    <property type="match status" value="1"/>
</dbReference>
<evidence type="ECO:0000256" key="5">
    <source>
        <dbReference type="ARBA" id="ARBA00023163"/>
    </source>
</evidence>
<gene>
    <name evidence="9" type="primary">TFB1_2</name>
    <name evidence="9" type="ORF">K7432_002130</name>
</gene>
<evidence type="ECO:0000259" key="8">
    <source>
        <dbReference type="PROSITE" id="PS50858"/>
    </source>
</evidence>
<evidence type="ECO:0000256" key="4">
    <source>
        <dbReference type="ARBA" id="ARBA00023015"/>
    </source>
</evidence>
<dbReference type="SMART" id="SM00751">
    <property type="entry name" value="BSD"/>
    <property type="match status" value="2"/>
</dbReference>
<dbReference type="Pfam" id="PF08567">
    <property type="entry name" value="PH_TFIIH"/>
    <property type="match status" value="1"/>
</dbReference>
<evidence type="ECO:0000256" key="1">
    <source>
        <dbReference type="ARBA" id="ARBA00004123"/>
    </source>
</evidence>
<dbReference type="InterPro" id="IPR011993">
    <property type="entry name" value="PH-like_dom_sf"/>
</dbReference>
<keyword evidence="10" id="KW-1185">Reference proteome</keyword>
<keyword evidence="5" id="KW-0804">Transcription</keyword>
<dbReference type="PANTHER" id="PTHR12856">
    <property type="entry name" value="TRANSCRIPTION INITIATION FACTOR IIH-RELATED"/>
    <property type="match status" value="1"/>
</dbReference>
<dbReference type="Gene3D" id="2.30.29.30">
    <property type="entry name" value="Pleckstrin-homology domain (PH domain)/Phosphotyrosine-binding domain (PTB)"/>
    <property type="match status" value="1"/>
</dbReference>
<comment type="subcellular location">
    <subcellularLocation>
        <location evidence="1">Nucleus</location>
    </subcellularLocation>
</comment>
<dbReference type="InterPro" id="IPR005607">
    <property type="entry name" value="BSD_dom"/>
</dbReference>
<evidence type="ECO:0000256" key="6">
    <source>
        <dbReference type="ARBA" id="ARBA00023242"/>
    </source>
</evidence>
<evidence type="ECO:0000256" key="7">
    <source>
        <dbReference type="SAM" id="MobiDB-lite"/>
    </source>
</evidence>
<protein>
    <submittedName>
        <fullName evidence="9">RNA polymerase II transcription factor B subunit 1</fullName>
    </submittedName>
</protein>